<dbReference type="GO" id="GO:0050661">
    <property type="term" value="F:NADP binding"/>
    <property type="evidence" value="ECO:0007669"/>
    <property type="project" value="TreeGrafter"/>
</dbReference>
<dbReference type="OrthoDB" id="73846at2759"/>
<evidence type="ECO:0000256" key="4">
    <source>
        <dbReference type="ARBA" id="ARBA00023002"/>
    </source>
</evidence>
<feature type="chain" id="PRO_5009237243" description="2-dehydropantoate 2-reductase" evidence="6">
    <location>
        <begin position="22"/>
        <end position="374"/>
    </location>
</feature>
<evidence type="ECO:0000313" key="9">
    <source>
        <dbReference type="EMBL" id="SCW00155.1"/>
    </source>
</evidence>
<dbReference type="PANTHER" id="PTHR43765:SF2">
    <property type="entry name" value="2-DEHYDROPANTOATE 2-REDUCTASE"/>
    <property type="match status" value="1"/>
</dbReference>
<evidence type="ECO:0000256" key="2">
    <source>
        <dbReference type="ARBA" id="ARBA00013014"/>
    </source>
</evidence>
<dbReference type="STRING" id="4955.A0A1G4M8K9"/>
<dbReference type="Pfam" id="PF08546">
    <property type="entry name" value="ApbA_C"/>
    <property type="match status" value="1"/>
</dbReference>
<dbReference type="Proteomes" id="UP000190831">
    <property type="component" value="Chromosome B"/>
</dbReference>
<dbReference type="Gene3D" id="3.40.50.720">
    <property type="entry name" value="NAD(P)-binding Rossmann-like Domain"/>
    <property type="match status" value="1"/>
</dbReference>
<evidence type="ECO:0000256" key="3">
    <source>
        <dbReference type="ARBA" id="ARBA00022857"/>
    </source>
</evidence>
<keyword evidence="3" id="KW-0521">NADP</keyword>
<dbReference type="GO" id="GO:0005739">
    <property type="term" value="C:mitochondrion"/>
    <property type="evidence" value="ECO:0007669"/>
    <property type="project" value="TreeGrafter"/>
</dbReference>
<sequence length="374" mass="41961">MTKTQPTIFVLGFGSIGALLAAQLQKRAQANVIPLLRSKQRLAEFQKYEYKAKIRSIFKEGHPELVATFPNASCPDLMPSECKIDNLIITTKTYQTKEAMAPYMKYIHPDTNIILVQNGLGVFEVLQEEVFLDFSPNLFQGVISHGAFHDTGFTFNHAGFADLKIARLPVGKNSDIVQSLSLVREDAENNELMKAFCEPQFVESLAVKHLTYQEMLLGQLEKFLVNACINPITSIVDCINGELKTIAGPIFESIITEALAVLKIAYKPLFDYTPKNSDFPALDVTGTLDASRMLEFIIRIGCIVNDDNSSSMRQDVLNLRDTEIQYINGFIVRLCEKLGLPSEQCKVNQTVETLVNLRLGLNRTRDQFGDKRKK</sequence>
<dbReference type="InterPro" id="IPR008927">
    <property type="entry name" value="6-PGluconate_DH-like_C_sf"/>
</dbReference>
<organism evidence="9 10">
    <name type="scientific">Lachancea fermentati</name>
    <name type="common">Zygosaccharomyces fermentati</name>
    <dbReference type="NCBI Taxonomy" id="4955"/>
    <lineage>
        <taxon>Eukaryota</taxon>
        <taxon>Fungi</taxon>
        <taxon>Dikarya</taxon>
        <taxon>Ascomycota</taxon>
        <taxon>Saccharomycotina</taxon>
        <taxon>Saccharomycetes</taxon>
        <taxon>Saccharomycetales</taxon>
        <taxon>Saccharomycetaceae</taxon>
        <taxon>Lachancea</taxon>
    </lineage>
</organism>
<dbReference type="EC" id="1.1.1.169" evidence="2"/>
<evidence type="ECO:0000259" key="8">
    <source>
        <dbReference type="Pfam" id="PF08546"/>
    </source>
</evidence>
<accession>A0A1G4M8K9</accession>
<proteinExistence type="inferred from homology"/>
<evidence type="ECO:0000259" key="7">
    <source>
        <dbReference type="Pfam" id="PF02558"/>
    </source>
</evidence>
<feature type="signal peptide" evidence="6">
    <location>
        <begin position="1"/>
        <end position="21"/>
    </location>
</feature>
<evidence type="ECO:0000256" key="1">
    <source>
        <dbReference type="ARBA" id="ARBA00007870"/>
    </source>
</evidence>
<dbReference type="GO" id="GO:0015940">
    <property type="term" value="P:pantothenate biosynthetic process"/>
    <property type="evidence" value="ECO:0007669"/>
    <property type="project" value="InterPro"/>
</dbReference>
<comment type="similarity">
    <text evidence="1">Belongs to the ketopantoate reductase family.</text>
</comment>
<dbReference type="SUPFAM" id="SSF51735">
    <property type="entry name" value="NAD(P)-binding Rossmann-fold domains"/>
    <property type="match status" value="1"/>
</dbReference>
<dbReference type="InterPro" id="IPR013752">
    <property type="entry name" value="KPA_reductase"/>
</dbReference>
<dbReference type="InterPro" id="IPR013332">
    <property type="entry name" value="KPR_N"/>
</dbReference>
<dbReference type="PANTHER" id="PTHR43765">
    <property type="entry name" value="2-DEHYDROPANTOATE 2-REDUCTASE-RELATED"/>
    <property type="match status" value="1"/>
</dbReference>
<feature type="domain" description="Ketopantoate reductase N-terminal" evidence="7">
    <location>
        <begin position="8"/>
        <end position="168"/>
    </location>
</feature>
<dbReference type="Pfam" id="PF02558">
    <property type="entry name" value="ApbA"/>
    <property type="match status" value="1"/>
</dbReference>
<evidence type="ECO:0000313" key="10">
    <source>
        <dbReference type="Proteomes" id="UP000190831"/>
    </source>
</evidence>
<dbReference type="InterPro" id="IPR036291">
    <property type="entry name" value="NAD(P)-bd_dom_sf"/>
</dbReference>
<dbReference type="AlphaFoldDB" id="A0A1G4M8K9"/>
<dbReference type="OMA" id="KFLVNCC"/>
<evidence type="ECO:0000256" key="6">
    <source>
        <dbReference type="SAM" id="SignalP"/>
    </source>
</evidence>
<dbReference type="GO" id="GO:0008677">
    <property type="term" value="F:2-dehydropantoate 2-reductase activity"/>
    <property type="evidence" value="ECO:0007669"/>
    <property type="project" value="UniProtKB-EC"/>
</dbReference>
<name>A0A1G4M8K9_LACFM</name>
<reference evidence="10" key="1">
    <citation type="submission" date="2016-03" db="EMBL/GenBank/DDBJ databases">
        <authorList>
            <person name="Devillers H."/>
        </authorList>
    </citation>
    <scope>NUCLEOTIDE SEQUENCE [LARGE SCALE GENOMIC DNA]</scope>
</reference>
<dbReference type="Gene3D" id="1.10.1040.10">
    <property type="entry name" value="N-(1-d-carboxylethyl)-l-norvaline Dehydrogenase, domain 2"/>
    <property type="match status" value="1"/>
</dbReference>
<keyword evidence="6" id="KW-0732">Signal</keyword>
<evidence type="ECO:0000256" key="5">
    <source>
        <dbReference type="ARBA" id="ARBA00032024"/>
    </source>
</evidence>
<gene>
    <name evidence="9" type="ORF">LAFE_0B10660G</name>
</gene>
<keyword evidence="4" id="KW-0560">Oxidoreductase</keyword>
<protein>
    <recommendedName>
        <fullName evidence="2">2-dehydropantoate 2-reductase</fullName>
        <ecNumber evidence="2">1.1.1.169</ecNumber>
    </recommendedName>
    <alternativeName>
        <fullName evidence="5">Ketopantoate reductase</fullName>
    </alternativeName>
</protein>
<dbReference type="SUPFAM" id="SSF48179">
    <property type="entry name" value="6-phosphogluconate dehydrogenase C-terminal domain-like"/>
    <property type="match status" value="1"/>
</dbReference>
<dbReference type="InterPro" id="IPR003710">
    <property type="entry name" value="ApbA"/>
</dbReference>
<dbReference type="NCBIfam" id="TIGR00745">
    <property type="entry name" value="apbA_panE"/>
    <property type="match status" value="1"/>
</dbReference>
<keyword evidence="10" id="KW-1185">Reference proteome</keyword>
<feature type="domain" description="Ketopantoate reductase C-terminal" evidence="8">
    <location>
        <begin position="216"/>
        <end position="356"/>
    </location>
</feature>
<dbReference type="EMBL" id="LT598489">
    <property type="protein sequence ID" value="SCW00155.1"/>
    <property type="molecule type" value="Genomic_DNA"/>
</dbReference>
<dbReference type="InterPro" id="IPR050838">
    <property type="entry name" value="Ketopantoate_reductase"/>
</dbReference>
<dbReference type="InterPro" id="IPR013328">
    <property type="entry name" value="6PGD_dom2"/>
</dbReference>